<dbReference type="KEGG" id="acan:ACA1_377670"/>
<dbReference type="GO" id="GO:0030198">
    <property type="term" value="P:extracellular matrix organization"/>
    <property type="evidence" value="ECO:0007669"/>
    <property type="project" value="TreeGrafter"/>
</dbReference>
<evidence type="ECO:0000313" key="4">
    <source>
        <dbReference type="EMBL" id="ELR15653.1"/>
    </source>
</evidence>
<dbReference type="Pfam" id="PF09478">
    <property type="entry name" value="CBM49"/>
    <property type="match status" value="2"/>
</dbReference>
<dbReference type="PROSITE" id="PS51257">
    <property type="entry name" value="PROKAR_LIPOPROTEIN"/>
    <property type="match status" value="1"/>
</dbReference>
<dbReference type="GeneID" id="14916267"/>
<feature type="signal peptide" evidence="2">
    <location>
        <begin position="1"/>
        <end position="20"/>
    </location>
</feature>
<evidence type="ECO:0000256" key="2">
    <source>
        <dbReference type="SAM" id="SignalP"/>
    </source>
</evidence>
<dbReference type="GO" id="GO:0030246">
    <property type="term" value="F:carbohydrate binding"/>
    <property type="evidence" value="ECO:0007669"/>
    <property type="project" value="InterPro"/>
</dbReference>
<dbReference type="InterPro" id="IPR019028">
    <property type="entry name" value="CBM_49"/>
</dbReference>
<feature type="chain" id="PRO_5003990050" evidence="2">
    <location>
        <begin position="21"/>
        <end position="280"/>
    </location>
</feature>
<protein>
    <submittedName>
        <fullName evidence="4">Carbohydrate binding domain cbm49 protein</fullName>
    </submittedName>
</protein>
<keyword evidence="5" id="KW-1185">Reference proteome</keyword>
<dbReference type="VEuPathDB" id="AmoebaDB:ACA1_377670"/>
<dbReference type="PANTHER" id="PTHR33239">
    <property type="entry name" value="CELLULOSE-BINDING DOMAIN-CONTAINING PROTEIN-RELATED"/>
    <property type="match status" value="1"/>
</dbReference>
<feature type="compositionally biased region" description="Low complexity" evidence="1">
    <location>
        <begin position="133"/>
        <end position="163"/>
    </location>
</feature>
<evidence type="ECO:0000256" key="1">
    <source>
        <dbReference type="SAM" id="MobiDB-lite"/>
    </source>
</evidence>
<evidence type="ECO:0000313" key="5">
    <source>
        <dbReference type="Proteomes" id="UP000011083"/>
    </source>
</evidence>
<dbReference type="SMART" id="SM01063">
    <property type="entry name" value="CBM49"/>
    <property type="match status" value="2"/>
</dbReference>
<gene>
    <name evidence="4" type="ORF">ACA1_377670</name>
</gene>
<sequence>MKLLFCLTVLAALIFSCASAQSCTASLNQTRQASWVDSEQFPRSLWTVEIRNTGQQAVTNVLLSIQGSINQIWEVVLVNDSLYRLPDWRLQVGGIPAGQSHVFGFIVNNNSTAAPVSLVSVQCGNVTVPSPSPSASASSVPSPSASASAAPSPSAGASPSSSPRPSPSGGCSLLASQVARSGAGGSWSDNSNRFQIYDITLNNNGASRLTQASLTIAIAADQAIAQFWNLERVDATNTFNIESFLLPAPGGSQSGLGYVLQTPLNSTSDGSSIGAVNFRC</sequence>
<feature type="region of interest" description="Disordered" evidence="1">
    <location>
        <begin position="130"/>
        <end position="173"/>
    </location>
</feature>
<reference evidence="4 5" key="1">
    <citation type="journal article" date="2013" name="Genome Biol.">
        <title>Genome of Acanthamoeba castellanii highlights extensive lateral gene transfer and early evolution of tyrosine kinase signaling.</title>
        <authorList>
            <person name="Clarke M."/>
            <person name="Lohan A.J."/>
            <person name="Liu B."/>
            <person name="Lagkouvardos I."/>
            <person name="Roy S."/>
            <person name="Zafar N."/>
            <person name="Bertelli C."/>
            <person name="Schilde C."/>
            <person name="Kianianmomeni A."/>
            <person name="Burglin T.R."/>
            <person name="Frech C."/>
            <person name="Turcotte B."/>
            <person name="Kopec K.O."/>
            <person name="Synnott J.M."/>
            <person name="Choo C."/>
            <person name="Paponov I."/>
            <person name="Finkler A."/>
            <person name="Soon Heng Tan C."/>
            <person name="Hutchins A.P."/>
            <person name="Weinmeier T."/>
            <person name="Rattei T."/>
            <person name="Chu J.S."/>
            <person name="Gimenez G."/>
            <person name="Irimia M."/>
            <person name="Rigden D.J."/>
            <person name="Fitzpatrick D.A."/>
            <person name="Lorenzo-Morales J."/>
            <person name="Bateman A."/>
            <person name="Chiu C.H."/>
            <person name="Tang P."/>
            <person name="Hegemann P."/>
            <person name="Fromm H."/>
            <person name="Raoult D."/>
            <person name="Greub G."/>
            <person name="Miranda-Saavedra D."/>
            <person name="Chen N."/>
            <person name="Nash P."/>
            <person name="Ginger M.L."/>
            <person name="Horn M."/>
            <person name="Schaap P."/>
            <person name="Caler L."/>
            <person name="Loftus B."/>
        </authorList>
    </citation>
    <scope>NUCLEOTIDE SEQUENCE [LARGE SCALE GENOMIC DNA]</scope>
    <source>
        <strain evidence="4 5">Neff</strain>
    </source>
</reference>
<feature type="domain" description="Carbohydrate binding" evidence="3">
    <location>
        <begin position="25"/>
        <end position="110"/>
    </location>
</feature>
<dbReference type="OrthoDB" id="20980at2759"/>
<evidence type="ECO:0000259" key="3">
    <source>
        <dbReference type="SMART" id="SM01063"/>
    </source>
</evidence>
<dbReference type="Proteomes" id="UP000011083">
    <property type="component" value="Unassembled WGS sequence"/>
</dbReference>
<proteinExistence type="predicted"/>
<keyword evidence="2" id="KW-0732">Signal</keyword>
<feature type="domain" description="Carbohydrate binding" evidence="3">
    <location>
        <begin position="174"/>
        <end position="263"/>
    </location>
</feature>
<dbReference type="EMBL" id="KB008025">
    <property type="protein sequence ID" value="ELR15653.1"/>
    <property type="molecule type" value="Genomic_DNA"/>
</dbReference>
<name>L8GSU2_ACACF</name>
<dbReference type="RefSeq" id="XP_004337666.1">
    <property type="nucleotide sequence ID" value="XM_004337618.1"/>
</dbReference>
<dbReference type="InterPro" id="IPR052879">
    <property type="entry name" value="Dd_Spore_Germination_Stalk"/>
</dbReference>
<dbReference type="GO" id="GO:0031012">
    <property type="term" value="C:extracellular matrix"/>
    <property type="evidence" value="ECO:0007669"/>
    <property type="project" value="TreeGrafter"/>
</dbReference>
<dbReference type="GO" id="GO:0005201">
    <property type="term" value="F:extracellular matrix structural constituent"/>
    <property type="evidence" value="ECO:0007669"/>
    <property type="project" value="TreeGrafter"/>
</dbReference>
<accession>L8GSU2</accession>
<organism evidence="4 5">
    <name type="scientific">Acanthamoeba castellanii (strain ATCC 30010 / Neff)</name>
    <dbReference type="NCBI Taxonomy" id="1257118"/>
    <lineage>
        <taxon>Eukaryota</taxon>
        <taxon>Amoebozoa</taxon>
        <taxon>Discosea</taxon>
        <taxon>Longamoebia</taxon>
        <taxon>Centramoebida</taxon>
        <taxon>Acanthamoebidae</taxon>
        <taxon>Acanthamoeba</taxon>
    </lineage>
</organism>
<dbReference type="AlphaFoldDB" id="L8GSU2"/>